<protein>
    <recommendedName>
        <fullName evidence="4">Bor family protein</fullName>
    </recommendedName>
</protein>
<dbReference type="PROSITE" id="PS51257">
    <property type="entry name" value="PROKAR_LIPOPROTEIN"/>
    <property type="match status" value="1"/>
</dbReference>
<keyword evidence="3" id="KW-1185">Reference proteome</keyword>
<evidence type="ECO:0000313" key="2">
    <source>
        <dbReference type="EMBL" id="GAA3939872.1"/>
    </source>
</evidence>
<dbReference type="EMBL" id="BAABBN010000015">
    <property type="protein sequence ID" value="GAA3939872.1"/>
    <property type="molecule type" value="Genomic_DNA"/>
</dbReference>
<evidence type="ECO:0000256" key="1">
    <source>
        <dbReference type="SAM" id="SignalP"/>
    </source>
</evidence>
<dbReference type="Pfam" id="PF06291">
    <property type="entry name" value="Lambda_Bor"/>
    <property type="match status" value="1"/>
</dbReference>
<dbReference type="RefSeq" id="WP_344800400.1">
    <property type="nucleotide sequence ID" value="NZ_BAABBN010000015.1"/>
</dbReference>
<evidence type="ECO:0000313" key="3">
    <source>
        <dbReference type="Proteomes" id="UP001501565"/>
    </source>
</evidence>
<accession>A0ABP7N8S2</accession>
<feature type="chain" id="PRO_5045197179" description="Bor family protein" evidence="1">
    <location>
        <begin position="25"/>
        <end position="98"/>
    </location>
</feature>
<organism evidence="2 3">
    <name type="scientific">Litoribacillus peritrichatus</name>
    <dbReference type="NCBI Taxonomy" id="718191"/>
    <lineage>
        <taxon>Bacteria</taxon>
        <taxon>Pseudomonadati</taxon>
        <taxon>Pseudomonadota</taxon>
        <taxon>Gammaproteobacteria</taxon>
        <taxon>Oceanospirillales</taxon>
        <taxon>Oceanospirillaceae</taxon>
        <taxon>Litoribacillus</taxon>
    </lineage>
</organism>
<keyword evidence="1" id="KW-0732">Signal</keyword>
<comment type="caution">
    <text evidence="2">The sequence shown here is derived from an EMBL/GenBank/DDBJ whole genome shotgun (WGS) entry which is preliminary data.</text>
</comment>
<name>A0ABP7N8S2_9GAMM</name>
<feature type="signal peptide" evidence="1">
    <location>
        <begin position="1"/>
        <end position="24"/>
    </location>
</feature>
<gene>
    <name evidence="2" type="ORF">GCM10022277_39820</name>
</gene>
<dbReference type="InterPro" id="IPR010438">
    <property type="entry name" value="Lambda_Bor"/>
</dbReference>
<dbReference type="Proteomes" id="UP001501565">
    <property type="component" value="Unassembled WGS sequence"/>
</dbReference>
<sequence length="98" mass="11194">MSQLRTFIIAGLYLMLMACSSVTIHPTATFKYSSEPTYQDSRHFFFWGLVGQTRVDVKQICQQKRVVQMQSQATFVDGLLTLITLGIYAPHSVKVWCE</sequence>
<proteinExistence type="predicted"/>
<reference evidence="3" key="1">
    <citation type="journal article" date="2019" name="Int. J. Syst. Evol. Microbiol.">
        <title>The Global Catalogue of Microorganisms (GCM) 10K type strain sequencing project: providing services to taxonomists for standard genome sequencing and annotation.</title>
        <authorList>
            <consortium name="The Broad Institute Genomics Platform"/>
            <consortium name="The Broad Institute Genome Sequencing Center for Infectious Disease"/>
            <person name="Wu L."/>
            <person name="Ma J."/>
        </authorList>
    </citation>
    <scope>NUCLEOTIDE SEQUENCE [LARGE SCALE GENOMIC DNA]</scope>
    <source>
        <strain evidence="3">JCM 17551</strain>
    </source>
</reference>
<evidence type="ECO:0008006" key="4">
    <source>
        <dbReference type="Google" id="ProtNLM"/>
    </source>
</evidence>